<sequence length="87" mass="9725">MRGEPLKPQSAGLARLRFSGRTERGISPRCATATYLTVATLTTKTTTRVSTDHMYVMCAYIYIHTVERQSRCKSMHTAADVRESPDS</sequence>
<dbReference type="GeneID" id="37032033"/>
<keyword evidence="2" id="KW-1185">Reference proteome</keyword>
<proteinExistence type="predicted"/>
<gene>
    <name evidence="1" type="ORF">IE81DRAFT_117485</name>
</gene>
<evidence type="ECO:0000313" key="1">
    <source>
        <dbReference type="EMBL" id="PWN42657.1"/>
    </source>
</evidence>
<reference evidence="1 2" key="1">
    <citation type="journal article" date="2018" name="Mol. Biol. Evol.">
        <title>Broad Genomic Sampling Reveals a Smut Pathogenic Ancestry of the Fungal Clade Ustilaginomycotina.</title>
        <authorList>
            <person name="Kijpornyongpan T."/>
            <person name="Mondo S.J."/>
            <person name="Barry K."/>
            <person name="Sandor L."/>
            <person name="Lee J."/>
            <person name="Lipzen A."/>
            <person name="Pangilinan J."/>
            <person name="LaButti K."/>
            <person name="Hainaut M."/>
            <person name="Henrissat B."/>
            <person name="Grigoriev I.V."/>
            <person name="Spatafora J.W."/>
            <person name="Aime M.C."/>
        </authorList>
    </citation>
    <scope>NUCLEOTIDE SEQUENCE [LARGE SCALE GENOMIC DNA]</scope>
    <source>
        <strain evidence="1 2">MCA 4658</strain>
    </source>
</reference>
<accession>A0A316VYC3</accession>
<protein>
    <submittedName>
        <fullName evidence="1">Uncharacterized protein</fullName>
    </submittedName>
</protein>
<organism evidence="1 2">
    <name type="scientific">Ceraceosorus guamensis</name>
    <dbReference type="NCBI Taxonomy" id="1522189"/>
    <lineage>
        <taxon>Eukaryota</taxon>
        <taxon>Fungi</taxon>
        <taxon>Dikarya</taxon>
        <taxon>Basidiomycota</taxon>
        <taxon>Ustilaginomycotina</taxon>
        <taxon>Exobasidiomycetes</taxon>
        <taxon>Ceraceosorales</taxon>
        <taxon>Ceraceosoraceae</taxon>
        <taxon>Ceraceosorus</taxon>
    </lineage>
</organism>
<dbReference type="AlphaFoldDB" id="A0A316VYC3"/>
<name>A0A316VYC3_9BASI</name>
<dbReference type="EMBL" id="KZ819377">
    <property type="protein sequence ID" value="PWN42657.1"/>
    <property type="molecule type" value="Genomic_DNA"/>
</dbReference>
<dbReference type="InParanoid" id="A0A316VYC3"/>
<evidence type="ECO:0000313" key="2">
    <source>
        <dbReference type="Proteomes" id="UP000245783"/>
    </source>
</evidence>
<dbReference type="Proteomes" id="UP000245783">
    <property type="component" value="Unassembled WGS sequence"/>
</dbReference>
<dbReference type="RefSeq" id="XP_025369817.1">
    <property type="nucleotide sequence ID" value="XM_025510163.1"/>
</dbReference>